<dbReference type="SUPFAM" id="SSF55447">
    <property type="entry name" value="CO dehydrogenase flavoprotein C-terminal domain-like"/>
    <property type="match status" value="1"/>
</dbReference>
<dbReference type="InterPro" id="IPR016169">
    <property type="entry name" value="FAD-bd_PCMH_sub2"/>
</dbReference>
<keyword evidence="3" id="KW-0560">Oxidoreductase</keyword>
<dbReference type="GO" id="GO:0016491">
    <property type="term" value="F:oxidoreductase activity"/>
    <property type="evidence" value="ECO:0007669"/>
    <property type="project" value="UniProtKB-KW"/>
</dbReference>
<evidence type="ECO:0000259" key="4">
    <source>
        <dbReference type="PROSITE" id="PS51387"/>
    </source>
</evidence>
<protein>
    <submittedName>
        <fullName evidence="5">Oxidoreductase</fullName>
    </submittedName>
</protein>
<dbReference type="SMART" id="SM01092">
    <property type="entry name" value="CO_deh_flav_C"/>
    <property type="match status" value="1"/>
</dbReference>
<evidence type="ECO:0000256" key="3">
    <source>
        <dbReference type="ARBA" id="ARBA00023002"/>
    </source>
</evidence>
<evidence type="ECO:0000256" key="1">
    <source>
        <dbReference type="ARBA" id="ARBA00022630"/>
    </source>
</evidence>
<dbReference type="Gene3D" id="3.30.465.10">
    <property type="match status" value="1"/>
</dbReference>
<dbReference type="PROSITE" id="PS51387">
    <property type="entry name" value="FAD_PCMH"/>
    <property type="match status" value="1"/>
</dbReference>
<dbReference type="Pfam" id="PF03450">
    <property type="entry name" value="CO_deh_flav_C"/>
    <property type="match status" value="1"/>
</dbReference>
<sequence>MPSTAFHAPDSVEDVVALLAADPTARPLGGGTDLIVQMRSGRLAPGSVVDFKRIAGMTGVRREGDGFVIGAATPCTALKADAALAAAWPGVVEAANLIGSVQVRNRATMAGNLCNASPAADSVPALIAAGATCVVAGPSGKREVPVQEIPVAPGKTSLAPGEFVVEIRLPARPEGGGDAYLRSTPRTEMDIAVVGAGVSLVLDADGTCTSARVALGAVGPTVVLVEEAGKALVGTKLDDDALAAMSRAVQAASNPIDDKRGSVSYRKAMAGVLARRAALIAATRAGAKA</sequence>
<dbReference type="AlphaFoldDB" id="A0A0B1ZPL3"/>
<accession>A0A0B1ZPL3</accession>
<organism evidence="5 6">
    <name type="scientific">Novosphingobium malaysiense</name>
    <dbReference type="NCBI Taxonomy" id="1348853"/>
    <lineage>
        <taxon>Bacteria</taxon>
        <taxon>Pseudomonadati</taxon>
        <taxon>Pseudomonadota</taxon>
        <taxon>Alphaproteobacteria</taxon>
        <taxon>Sphingomonadales</taxon>
        <taxon>Sphingomonadaceae</taxon>
        <taxon>Novosphingobium</taxon>
    </lineage>
</organism>
<dbReference type="Gene3D" id="3.30.43.10">
    <property type="entry name" value="Uridine Diphospho-n-acetylenolpyruvylglucosamine Reductase, domain 2"/>
    <property type="match status" value="1"/>
</dbReference>
<gene>
    <name evidence="5" type="ORF">LK12_09870</name>
</gene>
<dbReference type="EMBL" id="JTDI01000003">
    <property type="protein sequence ID" value="KHK91203.1"/>
    <property type="molecule type" value="Genomic_DNA"/>
</dbReference>
<comment type="caution">
    <text evidence="5">The sequence shown here is derived from an EMBL/GenBank/DDBJ whole genome shotgun (WGS) entry which is preliminary data.</text>
</comment>
<dbReference type="STRING" id="1348853.LK12_09870"/>
<dbReference type="RefSeq" id="WP_039282947.1">
    <property type="nucleotide sequence ID" value="NZ_JTDI01000003.1"/>
</dbReference>
<evidence type="ECO:0000313" key="5">
    <source>
        <dbReference type="EMBL" id="KHK91203.1"/>
    </source>
</evidence>
<keyword evidence="6" id="KW-1185">Reference proteome</keyword>
<feature type="domain" description="FAD-binding PCMH-type" evidence="4">
    <location>
        <begin position="1"/>
        <end position="174"/>
    </location>
</feature>
<dbReference type="PANTHER" id="PTHR42659">
    <property type="entry name" value="XANTHINE DEHYDROGENASE SUBUNIT C-RELATED"/>
    <property type="match status" value="1"/>
</dbReference>
<name>A0A0B1ZPL3_9SPHN</name>
<evidence type="ECO:0000313" key="6">
    <source>
        <dbReference type="Proteomes" id="UP000031057"/>
    </source>
</evidence>
<dbReference type="InterPro" id="IPR016167">
    <property type="entry name" value="FAD-bd_PCMH_sub1"/>
</dbReference>
<dbReference type="InterPro" id="IPR005107">
    <property type="entry name" value="CO_DH_flav_C"/>
</dbReference>
<proteinExistence type="predicted"/>
<dbReference type="SUPFAM" id="SSF56176">
    <property type="entry name" value="FAD-binding/transporter-associated domain-like"/>
    <property type="match status" value="1"/>
</dbReference>
<dbReference type="InterPro" id="IPR036318">
    <property type="entry name" value="FAD-bd_PCMH-like_sf"/>
</dbReference>
<dbReference type="OrthoDB" id="9814706at2"/>
<dbReference type="Pfam" id="PF00941">
    <property type="entry name" value="FAD_binding_5"/>
    <property type="match status" value="1"/>
</dbReference>
<dbReference type="InterPro" id="IPR002346">
    <property type="entry name" value="Mopterin_DH_FAD-bd"/>
</dbReference>
<dbReference type="Proteomes" id="UP000031057">
    <property type="component" value="Unassembled WGS sequence"/>
</dbReference>
<dbReference type="InterPro" id="IPR016166">
    <property type="entry name" value="FAD-bd_PCMH"/>
</dbReference>
<dbReference type="Gene3D" id="3.30.390.50">
    <property type="entry name" value="CO dehydrogenase flavoprotein, C-terminal domain"/>
    <property type="match status" value="1"/>
</dbReference>
<dbReference type="PANTHER" id="PTHR42659:SF2">
    <property type="entry name" value="XANTHINE DEHYDROGENASE SUBUNIT C-RELATED"/>
    <property type="match status" value="1"/>
</dbReference>
<dbReference type="GO" id="GO:0071949">
    <property type="term" value="F:FAD binding"/>
    <property type="evidence" value="ECO:0007669"/>
    <property type="project" value="InterPro"/>
</dbReference>
<evidence type="ECO:0000256" key="2">
    <source>
        <dbReference type="ARBA" id="ARBA00022827"/>
    </source>
</evidence>
<reference evidence="5 6" key="1">
    <citation type="submission" date="2014-10" db="EMBL/GenBank/DDBJ databases">
        <title>Genome sequence of Novosphingobium malaysiense MUSC 273(T).</title>
        <authorList>
            <person name="Lee L.-H."/>
        </authorList>
    </citation>
    <scope>NUCLEOTIDE SEQUENCE [LARGE SCALE GENOMIC DNA]</scope>
    <source>
        <strain evidence="5 6">MUSC 273</strain>
    </source>
</reference>
<keyword evidence="1" id="KW-0285">Flavoprotein</keyword>
<keyword evidence="2" id="KW-0274">FAD</keyword>
<dbReference type="InterPro" id="IPR051312">
    <property type="entry name" value="Diverse_Substr_Oxidored"/>
</dbReference>
<dbReference type="InterPro" id="IPR036683">
    <property type="entry name" value="CO_DH_flav_C_dom_sf"/>
</dbReference>